<dbReference type="eggNOG" id="ENOG502Z8PZ">
    <property type="taxonomic scope" value="Bacteria"/>
</dbReference>
<proteinExistence type="predicted"/>
<dbReference type="STRING" id="168384.SAMN05660368_01140"/>
<dbReference type="EMBL" id="ACCL02000007">
    <property type="protein sequence ID" value="EET61181.1"/>
    <property type="molecule type" value="Genomic_DNA"/>
</dbReference>
<evidence type="ECO:0000313" key="2">
    <source>
        <dbReference type="Proteomes" id="UP000005561"/>
    </source>
</evidence>
<evidence type="ECO:0000313" key="1">
    <source>
        <dbReference type="EMBL" id="EET61181.1"/>
    </source>
</evidence>
<keyword evidence="2" id="KW-1185">Reference proteome</keyword>
<sequence>MTFVILFLSSLYEPEEEAGEFRCGVHPLHKKTETENKFTAYAADMTIALSYYKCMDDWKDEKKYLKRLYARSIKKQYQEVAEKYPRQCKAISEGIRELEQIENSTADTKPDDAVKCSGKMLSELFVYEEDFWSNSLRSFGFELGKFIYLMDASMDYKEDIRKHNYNPLIGMNKKPEEMKEILTMCIGNVTQIFEKLPLVQDQHLLRNILYGGVWQKYSEKMQRKEKKHG</sequence>
<organism evidence="1 2">
    <name type="scientific">Marvinbryantia formatexigens DSM 14469</name>
    <dbReference type="NCBI Taxonomy" id="478749"/>
    <lineage>
        <taxon>Bacteria</taxon>
        <taxon>Bacillati</taxon>
        <taxon>Bacillota</taxon>
        <taxon>Clostridia</taxon>
        <taxon>Lachnospirales</taxon>
        <taxon>Lachnospiraceae</taxon>
        <taxon>Marvinbryantia</taxon>
    </lineage>
</organism>
<name>C6LDX7_9FIRM</name>
<dbReference type="Pfam" id="PF18937">
    <property type="entry name" value="DUF5685"/>
    <property type="match status" value="1"/>
</dbReference>
<comment type="caution">
    <text evidence="1">The sequence shown here is derived from an EMBL/GenBank/DDBJ whole genome shotgun (WGS) entry which is preliminary data.</text>
</comment>
<gene>
    <name evidence="1" type="ORF">BRYFOR_06826</name>
</gene>
<accession>C6LDX7</accession>
<reference evidence="1" key="1">
    <citation type="submission" date="2009-07" db="EMBL/GenBank/DDBJ databases">
        <authorList>
            <person name="Weinstock G."/>
            <person name="Sodergren E."/>
            <person name="Clifton S."/>
            <person name="Fulton L."/>
            <person name="Fulton B."/>
            <person name="Courtney L."/>
            <person name="Fronick C."/>
            <person name="Harrison M."/>
            <person name="Strong C."/>
            <person name="Farmer C."/>
            <person name="Delahaunty K."/>
            <person name="Markovic C."/>
            <person name="Hall O."/>
            <person name="Minx P."/>
            <person name="Tomlinson C."/>
            <person name="Mitreva M."/>
            <person name="Nelson J."/>
            <person name="Hou S."/>
            <person name="Wollam A."/>
            <person name="Pepin K.H."/>
            <person name="Johnson M."/>
            <person name="Bhonagiri V."/>
            <person name="Nash W.E."/>
            <person name="Warren W."/>
            <person name="Chinwalla A."/>
            <person name="Mardis E.R."/>
            <person name="Wilson R.K."/>
        </authorList>
    </citation>
    <scope>NUCLEOTIDE SEQUENCE [LARGE SCALE GENOMIC DNA]</scope>
    <source>
        <strain evidence="1">DSM 14469</strain>
    </source>
</reference>
<dbReference type="AlphaFoldDB" id="C6LDX7"/>
<dbReference type="InterPro" id="IPR043740">
    <property type="entry name" value="DUF5685"/>
</dbReference>
<dbReference type="Proteomes" id="UP000005561">
    <property type="component" value="Unassembled WGS sequence"/>
</dbReference>
<protein>
    <submittedName>
        <fullName evidence="1">Uncharacterized protein</fullName>
    </submittedName>
</protein>